<dbReference type="OMA" id="CTPTMIS"/>
<keyword evidence="2" id="KW-1185">Reference proteome</keyword>
<gene>
    <name evidence="1" type="ORF">POCTA_138.1.T1430160</name>
</gene>
<dbReference type="OrthoDB" id="307816at2759"/>
<reference evidence="1" key="1">
    <citation type="submission" date="2021-01" db="EMBL/GenBank/DDBJ databases">
        <authorList>
            <consortium name="Genoscope - CEA"/>
            <person name="William W."/>
        </authorList>
    </citation>
    <scope>NUCLEOTIDE SEQUENCE</scope>
</reference>
<dbReference type="Proteomes" id="UP000683925">
    <property type="component" value="Unassembled WGS sequence"/>
</dbReference>
<dbReference type="EMBL" id="CAJJDP010000144">
    <property type="protein sequence ID" value="CAD8208278.1"/>
    <property type="molecule type" value="Genomic_DNA"/>
</dbReference>
<sequence length="69" mass="7851">MGCSQAKAKQSISLKLIQLKSASNQEMIQQSLQQENKKFNVTKNPIIKRRTQRKNNMSQTTVWASTVIS</sequence>
<evidence type="ECO:0000313" key="1">
    <source>
        <dbReference type="EMBL" id="CAD8208278.1"/>
    </source>
</evidence>
<organism evidence="1 2">
    <name type="scientific">Paramecium octaurelia</name>
    <dbReference type="NCBI Taxonomy" id="43137"/>
    <lineage>
        <taxon>Eukaryota</taxon>
        <taxon>Sar</taxon>
        <taxon>Alveolata</taxon>
        <taxon>Ciliophora</taxon>
        <taxon>Intramacronucleata</taxon>
        <taxon>Oligohymenophorea</taxon>
        <taxon>Peniculida</taxon>
        <taxon>Parameciidae</taxon>
        <taxon>Paramecium</taxon>
    </lineage>
</organism>
<protein>
    <submittedName>
        <fullName evidence="1">Uncharacterized protein</fullName>
    </submittedName>
</protein>
<name>A0A8S1Y5K7_PAROT</name>
<proteinExistence type="predicted"/>
<dbReference type="AlphaFoldDB" id="A0A8S1Y5K7"/>
<accession>A0A8S1Y5K7</accession>
<evidence type="ECO:0000313" key="2">
    <source>
        <dbReference type="Proteomes" id="UP000683925"/>
    </source>
</evidence>
<comment type="caution">
    <text evidence="1">The sequence shown here is derived from an EMBL/GenBank/DDBJ whole genome shotgun (WGS) entry which is preliminary data.</text>
</comment>